<feature type="transmembrane region" description="Helical" evidence="7">
    <location>
        <begin position="218"/>
        <end position="236"/>
    </location>
</feature>
<feature type="transmembrane region" description="Helical" evidence="7">
    <location>
        <begin position="165"/>
        <end position="183"/>
    </location>
</feature>
<dbReference type="GO" id="GO:0005886">
    <property type="term" value="C:plasma membrane"/>
    <property type="evidence" value="ECO:0007669"/>
    <property type="project" value="UniProtKB-SubCell"/>
</dbReference>
<feature type="transmembrane region" description="Helical" evidence="7">
    <location>
        <begin position="87"/>
        <end position="111"/>
    </location>
</feature>
<evidence type="ECO:0000256" key="2">
    <source>
        <dbReference type="ARBA" id="ARBA00007400"/>
    </source>
</evidence>
<dbReference type="Proteomes" id="UP000434209">
    <property type="component" value="Chromosome 1"/>
</dbReference>
<dbReference type="Pfam" id="PF01757">
    <property type="entry name" value="Acyl_transf_3"/>
    <property type="match status" value="1"/>
</dbReference>
<dbReference type="AlphaFoldDB" id="A0A7Z2J7B1"/>
<keyword evidence="9" id="KW-0012">Acyltransferase</keyword>
<evidence type="ECO:0000256" key="7">
    <source>
        <dbReference type="SAM" id="Phobius"/>
    </source>
</evidence>
<reference evidence="9 10" key="1">
    <citation type="submission" date="2019-12" db="EMBL/GenBank/DDBJ databases">
        <title>Paraburkholderia acidiphila 7Q-K02 sp. nov and Paraburkholderia acidisoli DHF22 sp. nov., two strains isolated from forest soil.</title>
        <authorList>
            <person name="Gao Z."/>
            <person name="Qiu L."/>
        </authorList>
    </citation>
    <scope>NUCLEOTIDE SEQUENCE [LARGE SCALE GENOMIC DNA]</scope>
    <source>
        <strain evidence="9 10">7Q-K02</strain>
    </source>
</reference>
<feature type="transmembrane region" description="Helical" evidence="7">
    <location>
        <begin position="51"/>
        <end position="75"/>
    </location>
</feature>
<name>A0A7Z2J7B1_9BURK</name>
<protein>
    <submittedName>
        <fullName evidence="9">Acyltransferase family protein</fullName>
    </submittedName>
</protein>
<keyword evidence="5 7" id="KW-1133">Transmembrane helix</keyword>
<dbReference type="RefSeq" id="WP_158757121.1">
    <property type="nucleotide sequence ID" value="NZ_CP046909.1"/>
</dbReference>
<feature type="transmembrane region" description="Helical" evidence="7">
    <location>
        <begin position="195"/>
        <end position="211"/>
    </location>
</feature>
<keyword evidence="3" id="KW-1003">Cell membrane</keyword>
<dbReference type="EMBL" id="CP046909">
    <property type="protein sequence ID" value="QGZ53961.1"/>
    <property type="molecule type" value="Genomic_DNA"/>
</dbReference>
<gene>
    <name evidence="9" type="ORF">FAZ97_02980</name>
</gene>
<evidence type="ECO:0000259" key="8">
    <source>
        <dbReference type="Pfam" id="PF01757"/>
    </source>
</evidence>
<dbReference type="GO" id="GO:0009246">
    <property type="term" value="P:enterobacterial common antigen biosynthetic process"/>
    <property type="evidence" value="ECO:0007669"/>
    <property type="project" value="TreeGrafter"/>
</dbReference>
<comment type="similarity">
    <text evidence="2">Belongs to the acyltransferase 3 family.</text>
</comment>
<keyword evidence="9" id="KW-0808">Transferase</keyword>
<feature type="domain" description="Acyltransferase 3" evidence="8">
    <location>
        <begin position="14"/>
        <end position="336"/>
    </location>
</feature>
<proteinExistence type="inferred from homology"/>
<evidence type="ECO:0000256" key="6">
    <source>
        <dbReference type="ARBA" id="ARBA00023136"/>
    </source>
</evidence>
<dbReference type="PANTHER" id="PTHR40074:SF2">
    <property type="entry name" value="O-ACETYLTRANSFERASE WECH"/>
    <property type="match status" value="1"/>
</dbReference>
<keyword evidence="10" id="KW-1185">Reference proteome</keyword>
<dbReference type="GO" id="GO:0016413">
    <property type="term" value="F:O-acetyltransferase activity"/>
    <property type="evidence" value="ECO:0007669"/>
    <property type="project" value="TreeGrafter"/>
</dbReference>
<evidence type="ECO:0000256" key="3">
    <source>
        <dbReference type="ARBA" id="ARBA00022475"/>
    </source>
</evidence>
<organism evidence="9 10">
    <name type="scientific">Paraburkholderia acidiphila</name>
    <dbReference type="NCBI Taxonomy" id="2571747"/>
    <lineage>
        <taxon>Bacteria</taxon>
        <taxon>Pseudomonadati</taxon>
        <taxon>Pseudomonadota</taxon>
        <taxon>Betaproteobacteria</taxon>
        <taxon>Burkholderiales</taxon>
        <taxon>Burkholderiaceae</taxon>
        <taxon>Paraburkholderia</taxon>
    </lineage>
</organism>
<dbReference type="InterPro" id="IPR002656">
    <property type="entry name" value="Acyl_transf_3_dom"/>
</dbReference>
<evidence type="ECO:0000313" key="10">
    <source>
        <dbReference type="Proteomes" id="UP000434209"/>
    </source>
</evidence>
<evidence type="ECO:0000313" key="9">
    <source>
        <dbReference type="EMBL" id="QGZ53961.1"/>
    </source>
</evidence>
<dbReference type="KEGG" id="pacp:FAZ97_02980"/>
<evidence type="ECO:0000256" key="5">
    <source>
        <dbReference type="ARBA" id="ARBA00022989"/>
    </source>
</evidence>
<evidence type="ECO:0000256" key="4">
    <source>
        <dbReference type="ARBA" id="ARBA00022692"/>
    </source>
</evidence>
<evidence type="ECO:0000256" key="1">
    <source>
        <dbReference type="ARBA" id="ARBA00004651"/>
    </source>
</evidence>
<comment type="subcellular location">
    <subcellularLocation>
        <location evidence="1">Cell membrane</location>
        <topology evidence="1">Multi-pass membrane protein</topology>
    </subcellularLocation>
</comment>
<feature type="transmembrane region" description="Helical" evidence="7">
    <location>
        <begin position="281"/>
        <end position="299"/>
    </location>
</feature>
<dbReference type="OrthoDB" id="9814807at2"/>
<feature type="transmembrane region" description="Helical" evidence="7">
    <location>
        <begin position="256"/>
        <end position="274"/>
    </location>
</feature>
<dbReference type="PANTHER" id="PTHR40074">
    <property type="entry name" value="O-ACETYLTRANSFERASE WECH"/>
    <property type="match status" value="1"/>
</dbReference>
<keyword evidence="4 7" id="KW-0812">Transmembrane</keyword>
<sequence length="371" mass="41117">MNNEKRPGAHAKLDYLEALRFLLACLTMAWHYYYFGPLLGVIGAAPVNFPALRYCSFGVDIFFVISGFNIIASALTRSPGDFMTNRLVRLGPCLLVCATITFMAEFAAGYAPSTLSLLSSVLVLPLPLVSGIDWSYWSLGTLVTFYVIVFAVMRFADIGKHTATLALLLTLYSAATLVPGFPFKARPGTPYPFEQYAPFFALGILLYLLILKKRRSPGIFVALALTFAIVAMRLWMESARISELLTHTSPGPLSGPFMALAALAIFVIFTRKAVHPRVKQCYALLGRTSYPLYLIHQNLGYMMIKFADKRLHIGFDVRMYVMACMVVLSIAIAALLEPRLSVHYRRFLEHVRHALRPARAGAAKATLGDAE</sequence>
<keyword evidence="6 7" id="KW-0472">Membrane</keyword>
<feature type="transmembrane region" description="Helical" evidence="7">
    <location>
        <begin position="21"/>
        <end position="45"/>
    </location>
</feature>
<feature type="transmembrane region" description="Helical" evidence="7">
    <location>
        <begin position="134"/>
        <end position="153"/>
    </location>
</feature>
<accession>A0A7Z2J7B1</accession>
<feature type="transmembrane region" description="Helical" evidence="7">
    <location>
        <begin position="319"/>
        <end position="336"/>
    </location>
</feature>